<reference evidence="2 3" key="1">
    <citation type="journal article" date="2013" name="Curr. Biol.">
        <title>The Genome of the Foraminiferan Reticulomyxa filosa.</title>
        <authorList>
            <person name="Glockner G."/>
            <person name="Hulsmann N."/>
            <person name="Schleicher M."/>
            <person name="Noegel A.A."/>
            <person name="Eichinger L."/>
            <person name="Gallinger C."/>
            <person name="Pawlowski J."/>
            <person name="Sierra R."/>
            <person name="Euteneuer U."/>
            <person name="Pillet L."/>
            <person name="Moustafa A."/>
            <person name="Platzer M."/>
            <person name="Groth M."/>
            <person name="Szafranski K."/>
            <person name="Schliwa M."/>
        </authorList>
    </citation>
    <scope>NUCLEOTIDE SEQUENCE [LARGE SCALE GENOMIC DNA]</scope>
</reference>
<dbReference type="SUPFAM" id="SSF49879">
    <property type="entry name" value="SMAD/FHA domain"/>
    <property type="match status" value="1"/>
</dbReference>
<gene>
    <name evidence="2" type="ORF">RFI_37000</name>
</gene>
<dbReference type="AlphaFoldDB" id="X6LFW5"/>
<dbReference type="InterPro" id="IPR008984">
    <property type="entry name" value="SMAD_FHA_dom_sf"/>
</dbReference>
<dbReference type="Gene3D" id="2.60.200.20">
    <property type="match status" value="1"/>
</dbReference>
<proteinExistence type="predicted"/>
<name>X6LFW5_RETFI</name>
<accession>X6LFW5</accession>
<sequence length="170" mass="19001">MAGNANMYGFLTLLGTDGNTINKLRLDQQEYIFGRDEAQCDFIIAKKNVSRTHAKLWIDKNSQVWISNISTRNKLMKNHDLLEIGDKAMVSNNDSIVIGDRTFIVELLPIKQQQQLAVDKSTALPNSKSESVWNDGTGNYQSGKIKKFGLAKKINSPTKELAIPRCLSNS</sequence>
<evidence type="ECO:0000259" key="1">
    <source>
        <dbReference type="PROSITE" id="PS50006"/>
    </source>
</evidence>
<comment type="caution">
    <text evidence="2">The sequence shown here is derived from an EMBL/GenBank/DDBJ whole genome shotgun (WGS) entry which is preliminary data.</text>
</comment>
<dbReference type="InterPro" id="IPR000253">
    <property type="entry name" value="FHA_dom"/>
</dbReference>
<protein>
    <recommendedName>
        <fullName evidence="1">FHA domain-containing protein</fullName>
    </recommendedName>
</protein>
<feature type="domain" description="FHA" evidence="1">
    <location>
        <begin position="31"/>
        <end position="81"/>
    </location>
</feature>
<evidence type="ECO:0000313" key="2">
    <source>
        <dbReference type="EMBL" id="ETO00444.1"/>
    </source>
</evidence>
<dbReference type="PROSITE" id="PS50006">
    <property type="entry name" value="FHA_DOMAIN"/>
    <property type="match status" value="1"/>
</dbReference>
<evidence type="ECO:0000313" key="3">
    <source>
        <dbReference type="Proteomes" id="UP000023152"/>
    </source>
</evidence>
<keyword evidence="3" id="KW-1185">Reference proteome</keyword>
<dbReference type="OrthoDB" id="5954824at2759"/>
<dbReference type="Proteomes" id="UP000023152">
    <property type="component" value="Unassembled WGS sequence"/>
</dbReference>
<dbReference type="EMBL" id="ASPP01041033">
    <property type="protein sequence ID" value="ETO00444.1"/>
    <property type="molecule type" value="Genomic_DNA"/>
</dbReference>
<organism evidence="2 3">
    <name type="scientific">Reticulomyxa filosa</name>
    <dbReference type="NCBI Taxonomy" id="46433"/>
    <lineage>
        <taxon>Eukaryota</taxon>
        <taxon>Sar</taxon>
        <taxon>Rhizaria</taxon>
        <taxon>Retaria</taxon>
        <taxon>Foraminifera</taxon>
        <taxon>Monothalamids</taxon>
        <taxon>Reticulomyxidae</taxon>
        <taxon>Reticulomyxa</taxon>
    </lineage>
</organism>
<dbReference type="Pfam" id="PF00498">
    <property type="entry name" value="FHA"/>
    <property type="match status" value="1"/>
</dbReference>